<sequence length="296" mass="32658">TFKAGAVAGLVVDVALFPLDTLKTRLQSQFGFWKSGGFRRIYKGIGPTAIGSAPCAAVFFTTYNGLKYSTEKYVTPEQKPLIHMFAAAIGEGVSCIIRVPTEIVKQRRQACVAAGSSLSIILDALNREGIRGLYNGFGTTVLRDVPFAILQFPLWEFFKLQVRHYKHGESPTPFEGAICGALAGSLAGAVTTPLDVIKTRIMLSVGHDGQISSQPPVLHIIKHLYREKGIFGFFSGFIPRVMWIFFGGAIFFGVYEEACFIIAGDRHRESNLKKIGKGFFFKNCHFSIIKKSQYEV</sequence>
<name>A0ABD0Y130_9HEMI</name>
<comment type="subcellular location">
    <subcellularLocation>
        <location evidence="1">Mitochondrion inner membrane</location>
        <topology evidence="1">Multi-pass membrane protein</topology>
    </subcellularLocation>
</comment>
<dbReference type="AlphaFoldDB" id="A0ABD0Y130"/>
<feature type="repeat" description="Solcar" evidence="10">
    <location>
        <begin position="171"/>
        <end position="261"/>
    </location>
</feature>
<comment type="similarity">
    <text evidence="2 11">Belongs to the mitochondrial carrier (TC 2.A.29) family.</text>
</comment>
<dbReference type="Gene3D" id="1.50.40.10">
    <property type="entry name" value="Mitochondrial carrier domain"/>
    <property type="match status" value="1"/>
</dbReference>
<evidence type="ECO:0000256" key="6">
    <source>
        <dbReference type="ARBA" id="ARBA00022792"/>
    </source>
</evidence>
<evidence type="ECO:0000256" key="1">
    <source>
        <dbReference type="ARBA" id="ARBA00004448"/>
    </source>
</evidence>
<evidence type="ECO:0000256" key="4">
    <source>
        <dbReference type="ARBA" id="ARBA00022692"/>
    </source>
</evidence>
<dbReference type="PRINTS" id="PR00926">
    <property type="entry name" value="MITOCARRIER"/>
</dbReference>
<protein>
    <recommendedName>
        <fullName evidence="15">S-adenosylmethionine mitochondrial carrier protein</fullName>
    </recommendedName>
</protein>
<reference evidence="13 14" key="1">
    <citation type="submission" date="2024-07" db="EMBL/GenBank/DDBJ databases">
        <title>Chromosome-level genome assembly of the water stick insect Ranatra chinensis (Heteroptera: Nepidae).</title>
        <authorList>
            <person name="Liu X."/>
        </authorList>
    </citation>
    <scope>NUCLEOTIDE SEQUENCE [LARGE SCALE GENOMIC DNA]</scope>
    <source>
        <strain evidence="13">Cailab_2021Rc</strain>
        <tissue evidence="13">Muscle</tissue>
    </source>
</reference>
<keyword evidence="6" id="KW-0999">Mitochondrion inner membrane</keyword>
<feature type="repeat" description="Solcar" evidence="10">
    <location>
        <begin position="78"/>
        <end position="161"/>
    </location>
</feature>
<dbReference type="GO" id="GO:0005743">
    <property type="term" value="C:mitochondrial inner membrane"/>
    <property type="evidence" value="ECO:0007669"/>
    <property type="project" value="UniProtKB-SubCell"/>
</dbReference>
<evidence type="ECO:0000256" key="7">
    <source>
        <dbReference type="ARBA" id="ARBA00022989"/>
    </source>
</evidence>
<dbReference type="Pfam" id="PF00153">
    <property type="entry name" value="Mito_carr"/>
    <property type="match status" value="4"/>
</dbReference>
<comment type="caution">
    <text evidence="13">The sequence shown here is derived from an EMBL/GenBank/DDBJ whole genome shotgun (WGS) entry which is preliminary data.</text>
</comment>
<feature type="repeat" description="Solcar" evidence="10">
    <location>
        <begin position="1"/>
        <end position="69"/>
    </location>
</feature>
<proteinExistence type="inferred from homology"/>
<keyword evidence="5" id="KW-0677">Repeat</keyword>
<dbReference type="PANTHER" id="PTHR45667">
    <property type="entry name" value="S-ADENOSYLMETHIONINE MITOCHONDRIAL CARRIER PROTEIN"/>
    <property type="match status" value="1"/>
</dbReference>
<dbReference type="PROSITE" id="PS50920">
    <property type="entry name" value="SOLCAR"/>
    <property type="match status" value="3"/>
</dbReference>
<evidence type="ECO:0008006" key="15">
    <source>
        <dbReference type="Google" id="ProtNLM"/>
    </source>
</evidence>
<evidence type="ECO:0000256" key="8">
    <source>
        <dbReference type="ARBA" id="ARBA00023128"/>
    </source>
</evidence>
<evidence type="ECO:0000256" key="2">
    <source>
        <dbReference type="ARBA" id="ARBA00006375"/>
    </source>
</evidence>
<evidence type="ECO:0000256" key="5">
    <source>
        <dbReference type="ARBA" id="ARBA00022737"/>
    </source>
</evidence>
<gene>
    <name evidence="13" type="ORF">AAG570_004509</name>
</gene>
<feature type="non-terminal residue" evidence="13">
    <location>
        <position position="1"/>
    </location>
</feature>
<evidence type="ECO:0000256" key="3">
    <source>
        <dbReference type="ARBA" id="ARBA00022448"/>
    </source>
</evidence>
<evidence type="ECO:0000313" key="13">
    <source>
        <dbReference type="EMBL" id="KAL1117182.1"/>
    </source>
</evidence>
<dbReference type="EMBL" id="JBFDAA010000016">
    <property type="protein sequence ID" value="KAL1117182.1"/>
    <property type="molecule type" value="Genomic_DNA"/>
</dbReference>
<dbReference type="InterPro" id="IPR023395">
    <property type="entry name" value="MCP_dom_sf"/>
</dbReference>
<keyword evidence="9 10" id="KW-0472">Membrane</keyword>
<evidence type="ECO:0000256" key="10">
    <source>
        <dbReference type="PROSITE-ProRule" id="PRU00282"/>
    </source>
</evidence>
<keyword evidence="8" id="KW-0496">Mitochondrion</keyword>
<evidence type="ECO:0000256" key="11">
    <source>
        <dbReference type="RuleBase" id="RU000488"/>
    </source>
</evidence>
<dbReference type="FunFam" id="1.50.40.10:FF:000018">
    <property type="entry name" value="S-adenosylmethionine mitochondrial carrier protein-like"/>
    <property type="match status" value="1"/>
</dbReference>
<keyword evidence="4 10" id="KW-0812">Transmembrane</keyword>
<evidence type="ECO:0000313" key="14">
    <source>
        <dbReference type="Proteomes" id="UP001558652"/>
    </source>
</evidence>
<keyword evidence="3 11" id="KW-0813">Transport</keyword>
<accession>A0ABD0Y130</accession>
<evidence type="ECO:0000256" key="9">
    <source>
        <dbReference type="ARBA" id="ARBA00023136"/>
    </source>
</evidence>
<dbReference type="Proteomes" id="UP001558652">
    <property type="component" value="Unassembled WGS sequence"/>
</dbReference>
<keyword evidence="7 12" id="KW-1133">Transmembrane helix</keyword>
<dbReference type="InterPro" id="IPR002067">
    <property type="entry name" value="MCP"/>
</dbReference>
<evidence type="ECO:0000256" key="12">
    <source>
        <dbReference type="SAM" id="Phobius"/>
    </source>
</evidence>
<dbReference type="InterPro" id="IPR018108">
    <property type="entry name" value="MCP_transmembrane"/>
</dbReference>
<dbReference type="SUPFAM" id="SSF103506">
    <property type="entry name" value="Mitochondrial carrier"/>
    <property type="match status" value="1"/>
</dbReference>
<organism evidence="13 14">
    <name type="scientific">Ranatra chinensis</name>
    <dbReference type="NCBI Taxonomy" id="642074"/>
    <lineage>
        <taxon>Eukaryota</taxon>
        <taxon>Metazoa</taxon>
        <taxon>Ecdysozoa</taxon>
        <taxon>Arthropoda</taxon>
        <taxon>Hexapoda</taxon>
        <taxon>Insecta</taxon>
        <taxon>Pterygota</taxon>
        <taxon>Neoptera</taxon>
        <taxon>Paraneoptera</taxon>
        <taxon>Hemiptera</taxon>
        <taxon>Heteroptera</taxon>
        <taxon>Panheteroptera</taxon>
        <taxon>Nepomorpha</taxon>
        <taxon>Nepidae</taxon>
        <taxon>Ranatrinae</taxon>
        <taxon>Ranatra</taxon>
    </lineage>
</organism>
<keyword evidence="14" id="KW-1185">Reference proteome</keyword>
<feature type="transmembrane region" description="Helical" evidence="12">
    <location>
        <begin position="230"/>
        <end position="255"/>
    </location>
</feature>